<evidence type="ECO:0000313" key="12">
    <source>
        <dbReference type="Proteomes" id="UP000002213"/>
    </source>
</evidence>
<evidence type="ECO:0000256" key="9">
    <source>
        <dbReference type="HAMAP-Rule" id="MF_00236"/>
    </source>
</evidence>
<dbReference type="KEGG" id="ami:Amir_2251"/>
<dbReference type="GO" id="GO:0043953">
    <property type="term" value="P:protein transport by the Tat complex"/>
    <property type="evidence" value="ECO:0007669"/>
    <property type="project" value="UniProtKB-UniRule"/>
</dbReference>
<keyword evidence="5 9" id="KW-0653">Protein transport</keyword>
<dbReference type="GO" id="GO:0008320">
    <property type="term" value="F:protein transmembrane transporter activity"/>
    <property type="evidence" value="ECO:0007669"/>
    <property type="project" value="UniProtKB-UniRule"/>
</dbReference>
<comment type="subcellular location">
    <subcellularLocation>
        <location evidence="1 9">Cell membrane</location>
        <topology evidence="1 9">Single-pass membrane protein</topology>
    </subcellularLocation>
</comment>
<dbReference type="PANTHER" id="PTHR42982:SF8">
    <property type="entry name" value="SEC-INDEPENDENT PROTEIN TRANSLOCASE PROTEIN TATA"/>
    <property type="match status" value="1"/>
</dbReference>
<keyword evidence="2 9" id="KW-0813">Transport</keyword>
<comment type="similarity">
    <text evidence="9">Belongs to the TatA/E family.</text>
</comment>
<dbReference type="InterPro" id="IPR006312">
    <property type="entry name" value="TatA/E"/>
</dbReference>
<feature type="compositionally biased region" description="Low complexity" evidence="10">
    <location>
        <begin position="52"/>
        <end position="114"/>
    </location>
</feature>
<evidence type="ECO:0000256" key="3">
    <source>
        <dbReference type="ARBA" id="ARBA00022475"/>
    </source>
</evidence>
<organism evidence="11 12">
    <name type="scientific">Actinosynnema mirum (strain ATCC 29888 / DSM 43827 / JCM 3225 / NBRC 14064 / NCIMB 13271 / NRRL B-12336 / IMRU 3971 / 101)</name>
    <dbReference type="NCBI Taxonomy" id="446462"/>
    <lineage>
        <taxon>Bacteria</taxon>
        <taxon>Bacillati</taxon>
        <taxon>Actinomycetota</taxon>
        <taxon>Actinomycetes</taxon>
        <taxon>Pseudonocardiales</taxon>
        <taxon>Pseudonocardiaceae</taxon>
        <taxon>Actinosynnema</taxon>
    </lineage>
</organism>
<dbReference type="eggNOG" id="COG1826">
    <property type="taxonomic scope" value="Bacteria"/>
</dbReference>
<dbReference type="Pfam" id="PF02416">
    <property type="entry name" value="TatA_B_E"/>
    <property type="match status" value="1"/>
</dbReference>
<dbReference type="OrthoDB" id="5245163at2"/>
<evidence type="ECO:0000256" key="7">
    <source>
        <dbReference type="ARBA" id="ARBA00023010"/>
    </source>
</evidence>
<dbReference type="NCBIfam" id="NF001854">
    <property type="entry name" value="PRK00575.1"/>
    <property type="match status" value="1"/>
</dbReference>
<keyword evidence="4 9" id="KW-0812">Transmembrane</keyword>
<evidence type="ECO:0000256" key="10">
    <source>
        <dbReference type="SAM" id="MobiDB-lite"/>
    </source>
</evidence>
<evidence type="ECO:0000256" key="8">
    <source>
        <dbReference type="ARBA" id="ARBA00023136"/>
    </source>
</evidence>
<accession>C6WIE8</accession>
<evidence type="ECO:0000256" key="6">
    <source>
        <dbReference type="ARBA" id="ARBA00022989"/>
    </source>
</evidence>
<dbReference type="STRING" id="446462.Amir_2251"/>
<feature type="region of interest" description="Disordered" evidence="10">
    <location>
        <begin position="43"/>
        <end position="114"/>
    </location>
</feature>
<reference evidence="11 12" key="1">
    <citation type="journal article" date="2009" name="Stand. Genomic Sci.">
        <title>Complete genome sequence of Actinosynnema mirum type strain (101).</title>
        <authorList>
            <person name="Land M."/>
            <person name="Lapidus A."/>
            <person name="Mayilraj S."/>
            <person name="Chen F."/>
            <person name="Copeland A."/>
            <person name="Del Rio T.G."/>
            <person name="Nolan M."/>
            <person name="Lucas S."/>
            <person name="Tice H."/>
            <person name="Cheng J.F."/>
            <person name="Chertkov O."/>
            <person name="Bruce D."/>
            <person name="Goodwin L."/>
            <person name="Pitluck S."/>
            <person name="Rohde M."/>
            <person name="Goker M."/>
            <person name="Pati A."/>
            <person name="Ivanova N."/>
            <person name="Mavromatis K."/>
            <person name="Chen A."/>
            <person name="Palaniappan K."/>
            <person name="Hauser L."/>
            <person name="Chang Y.J."/>
            <person name="Jeffries C.C."/>
            <person name="Brettin T."/>
            <person name="Detter J.C."/>
            <person name="Han C."/>
            <person name="Chain P."/>
            <person name="Tindall B.J."/>
            <person name="Bristow J."/>
            <person name="Eisen J.A."/>
            <person name="Markowitz V."/>
            <person name="Hugenholtz P."/>
            <person name="Kyrpides N.C."/>
            <person name="Klenk H.P."/>
        </authorList>
    </citation>
    <scope>NUCLEOTIDE SEQUENCE [LARGE SCALE GENOMIC DNA]</scope>
    <source>
        <strain evidence="12">ATCC 29888 / DSM 43827 / JCM 3225 / NBRC 14064 / NCIMB 13271 / NRRL B-12336 / IMRU 3971 / 101</strain>
    </source>
</reference>
<keyword evidence="6 9" id="KW-1133">Transmembrane helix</keyword>
<dbReference type="RefSeq" id="WP_015801080.1">
    <property type="nucleotide sequence ID" value="NC_013093.1"/>
</dbReference>
<sequence>MPNLGVPELLIIAVVVLLLFGSKKLPDMARSLGRSAKILKAETKGLRDEDQPQQQPVQQVQPVQQPAQPLPTAQQPVQQYAQPVQQQPVAQPVQPVQQQPAAQPVAQPVQPKQD</sequence>
<evidence type="ECO:0000256" key="4">
    <source>
        <dbReference type="ARBA" id="ARBA00022692"/>
    </source>
</evidence>
<evidence type="ECO:0000313" key="11">
    <source>
        <dbReference type="EMBL" id="ACU36191.1"/>
    </source>
</evidence>
<keyword evidence="7 9" id="KW-0811">Translocation</keyword>
<keyword evidence="3 9" id="KW-1003">Cell membrane</keyword>
<dbReference type="GO" id="GO:0033281">
    <property type="term" value="C:TAT protein transport complex"/>
    <property type="evidence" value="ECO:0007669"/>
    <property type="project" value="UniProtKB-UniRule"/>
</dbReference>
<dbReference type="InterPro" id="IPR003369">
    <property type="entry name" value="TatA/B/E"/>
</dbReference>
<evidence type="ECO:0000256" key="2">
    <source>
        <dbReference type="ARBA" id="ARBA00022448"/>
    </source>
</evidence>
<dbReference type="Proteomes" id="UP000002213">
    <property type="component" value="Chromosome"/>
</dbReference>
<dbReference type="EMBL" id="CP001630">
    <property type="protein sequence ID" value="ACU36191.1"/>
    <property type="molecule type" value="Genomic_DNA"/>
</dbReference>
<dbReference type="Gene3D" id="1.20.5.3310">
    <property type="match status" value="1"/>
</dbReference>
<dbReference type="NCBIfam" id="TIGR01411">
    <property type="entry name" value="tatAE"/>
    <property type="match status" value="1"/>
</dbReference>
<feature type="transmembrane region" description="Helical" evidence="9">
    <location>
        <begin position="6"/>
        <end position="22"/>
    </location>
</feature>
<proteinExistence type="inferred from homology"/>
<evidence type="ECO:0000256" key="5">
    <source>
        <dbReference type="ARBA" id="ARBA00022927"/>
    </source>
</evidence>
<comment type="function">
    <text evidence="9">Part of the twin-arginine translocation (Tat) system that transports large folded proteins containing a characteristic twin-arginine motif in their signal peptide across membranes. TatA could form the protein-conducting channel of the Tat system.</text>
</comment>
<dbReference type="AlphaFoldDB" id="C6WIE8"/>
<protein>
    <recommendedName>
        <fullName evidence="9">Sec-independent protein translocase protein TatA</fullName>
    </recommendedName>
</protein>
<comment type="subunit">
    <text evidence="9">The Tat system comprises two distinct complexes: a TatABC complex, containing multiple copies of TatA, TatB and TatC subunits, and a separate TatA complex, containing only TatA subunits. Substrates initially bind to the TatABC complex, which probably triggers association of the separate TatA complex to form the active translocon.</text>
</comment>
<name>C6WIE8_ACTMD</name>
<dbReference type="PANTHER" id="PTHR42982">
    <property type="entry name" value="SEC-INDEPENDENT PROTEIN TRANSLOCASE PROTEIN TATA"/>
    <property type="match status" value="1"/>
</dbReference>
<evidence type="ECO:0000256" key="1">
    <source>
        <dbReference type="ARBA" id="ARBA00004162"/>
    </source>
</evidence>
<keyword evidence="12" id="KW-1185">Reference proteome</keyword>
<keyword evidence="8 9" id="KW-0472">Membrane</keyword>
<gene>
    <name evidence="9" type="primary">tatA</name>
    <name evidence="11" type="ordered locus">Amir_2251</name>
</gene>
<dbReference type="HOGENOM" id="CLU_086034_4_0_11"/>
<dbReference type="HAMAP" id="MF_00236">
    <property type="entry name" value="TatA_E"/>
    <property type="match status" value="1"/>
</dbReference>